<keyword evidence="2" id="KW-1185">Reference proteome</keyword>
<dbReference type="Proteomes" id="UP000188388">
    <property type="component" value="Unassembled WGS sequence"/>
</dbReference>
<gene>
    <name evidence="1" type="ORF">BQ8794_160055</name>
</gene>
<proteinExistence type="predicted"/>
<name>A0A1R3V3I1_9HYPH</name>
<dbReference type="AlphaFoldDB" id="A0A1R3V3I1"/>
<evidence type="ECO:0000313" key="2">
    <source>
        <dbReference type="Proteomes" id="UP000188388"/>
    </source>
</evidence>
<dbReference type="STRING" id="1631249.BQ8794_160055"/>
<accession>A0A1R3V3I1</accession>
<evidence type="ECO:0000313" key="1">
    <source>
        <dbReference type="EMBL" id="SIT54451.1"/>
    </source>
</evidence>
<sequence>MQTGMDLFDSAIRAKGDLAGVFEYDEADDPTNATAYFYLYRIEDGRVGSVIDAIHIRSGDWAITEADISVRWDKDERRVGLFIFGTLWATFDTAMGTKLGGGYGKDFQPDIPWS</sequence>
<reference evidence="2" key="1">
    <citation type="submission" date="2017-01" db="EMBL/GenBank/DDBJ databases">
        <authorList>
            <person name="Brunel B."/>
        </authorList>
    </citation>
    <scope>NUCLEOTIDE SEQUENCE [LARGE SCALE GENOMIC DNA]</scope>
</reference>
<protein>
    <submittedName>
        <fullName evidence="1">Uncharacterized protein</fullName>
    </submittedName>
</protein>
<organism evidence="1 2">
    <name type="scientific">Mesorhizobium prunaredense</name>
    <dbReference type="NCBI Taxonomy" id="1631249"/>
    <lineage>
        <taxon>Bacteria</taxon>
        <taxon>Pseudomonadati</taxon>
        <taxon>Pseudomonadota</taxon>
        <taxon>Alphaproteobacteria</taxon>
        <taxon>Hyphomicrobiales</taxon>
        <taxon>Phyllobacteriaceae</taxon>
        <taxon>Mesorhizobium</taxon>
    </lineage>
</organism>
<dbReference type="EMBL" id="FTPD01000008">
    <property type="protein sequence ID" value="SIT54451.1"/>
    <property type="molecule type" value="Genomic_DNA"/>
</dbReference>